<dbReference type="PANTHER" id="PTHR34980">
    <property type="entry name" value="INNER MEMBRANE PROTEIN-RELATED-RELATED"/>
    <property type="match status" value="1"/>
</dbReference>
<comment type="caution">
    <text evidence="2">The sequence shown here is derived from an EMBL/GenBank/DDBJ whole genome shotgun (WGS) entry which is preliminary data.</text>
</comment>
<accession>A0A5M8QTX2</accession>
<organism evidence="2 3">
    <name type="scientific">Dyadobacter flavalbus</name>
    <dbReference type="NCBI Taxonomy" id="2579942"/>
    <lineage>
        <taxon>Bacteria</taxon>
        <taxon>Pseudomonadati</taxon>
        <taxon>Bacteroidota</taxon>
        <taxon>Cytophagia</taxon>
        <taxon>Cytophagales</taxon>
        <taxon>Spirosomataceae</taxon>
        <taxon>Dyadobacter</taxon>
    </lineage>
</organism>
<dbReference type="PANTHER" id="PTHR34980:SF3">
    <property type="entry name" value="BLR8105 PROTEIN"/>
    <property type="match status" value="1"/>
</dbReference>
<dbReference type="RefSeq" id="WP_139012996.1">
    <property type="nucleotide sequence ID" value="NZ_VBSN01000048.1"/>
</dbReference>
<keyword evidence="3" id="KW-1185">Reference proteome</keyword>
<keyword evidence="1" id="KW-0812">Transmembrane</keyword>
<evidence type="ECO:0000313" key="3">
    <source>
        <dbReference type="Proteomes" id="UP000323994"/>
    </source>
</evidence>
<feature type="transmembrane region" description="Helical" evidence="1">
    <location>
        <begin position="70"/>
        <end position="90"/>
    </location>
</feature>
<feature type="transmembrane region" description="Helical" evidence="1">
    <location>
        <begin position="12"/>
        <end position="34"/>
    </location>
</feature>
<reference evidence="2 3" key="1">
    <citation type="submission" date="2019-05" db="EMBL/GenBank/DDBJ databases">
        <authorList>
            <person name="Qu J.-H."/>
        </authorList>
    </citation>
    <scope>NUCLEOTIDE SEQUENCE [LARGE SCALE GENOMIC DNA]</scope>
    <source>
        <strain evidence="2 3">NS28</strain>
    </source>
</reference>
<keyword evidence="1" id="KW-0472">Membrane</keyword>
<feature type="transmembrane region" description="Helical" evidence="1">
    <location>
        <begin position="40"/>
        <end position="58"/>
    </location>
</feature>
<dbReference type="GO" id="GO:0005886">
    <property type="term" value="C:plasma membrane"/>
    <property type="evidence" value="ECO:0007669"/>
    <property type="project" value="TreeGrafter"/>
</dbReference>
<dbReference type="EMBL" id="VBSN01000048">
    <property type="protein sequence ID" value="KAA6438741.1"/>
    <property type="molecule type" value="Genomic_DNA"/>
</dbReference>
<dbReference type="InterPro" id="IPR008523">
    <property type="entry name" value="DUF805"/>
</dbReference>
<dbReference type="Pfam" id="PF05656">
    <property type="entry name" value="DUF805"/>
    <property type="match status" value="1"/>
</dbReference>
<keyword evidence="1" id="KW-1133">Transmembrane helix</keyword>
<protein>
    <submittedName>
        <fullName evidence="2">DUF805 domain-containing protein</fullName>
    </submittedName>
</protein>
<dbReference type="OrthoDB" id="9812349at2"/>
<name>A0A5M8QTX2_9BACT</name>
<proteinExistence type="predicted"/>
<sequence>MFKQSFSFEGRIRRTEFCLSFLAYNVITLFVSSSIQEREIHPIMAILILIPTGWFLFAQGAKRCHDRDNSGWYQFIPLYGLWMLFANSNYGSNRYGLNPKGL</sequence>
<evidence type="ECO:0000256" key="1">
    <source>
        <dbReference type="SAM" id="Phobius"/>
    </source>
</evidence>
<dbReference type="Proteomes" id="UP000323994">
    <property type="component" value="Unassembled WGS sequence"/>
</dbReference>
<evidence type="ECO:0000313" key="2">
    <source>
        <dbReference type="EMBL" id="KAA6438741.1"/>
    </source>
</evidence>
<gene>
    <name evidence="2" type="ORF">FEM33_15915</name>
</gene>
<dbReference type="AlphaFoldDB" id="A0A5M8QTX2"/>